<comment type="caution">
    <text evidence="1">The sequence shown here is derived from an EMBL/GenBank/DDBJ whole genome shotgun (WGS) entry which is preliminary data.</text>
</comment>
<keyword evidence="2" id="KW-1185">Reference proteome</keyword>
<proteinExistence type="predicted"/>
<protein>
    <submittedName>
        <fullName evidence="1">Uncharacterized protein</fullName>
    </submittedName>
</protein>
<organism evidence="1 2">
    <name type="scientific">Chaetoceros tenuissimus</name>
    <dbReference type="NCBI Taxonomy" id="426638"/>
    <lineage>
        <taxon>Eukaryota</taxon>
        <taxon>Sar</taxon>
        <taxon>Stramenopiles</taxon>
        <taxon>Ochrophyta</taxon>
        <taxon>Bacillariophyta</taxon>
        <taxon>Coscinodiscophyceae</taxon>
        <taxon>Chaetocerotophycidae</taxon>
        <taxon>Chaetocerotales</taxon>
        <taxon>Chaetocerotaceae</taxon>
        <taxon>Chaetoceros</taxon>
    </lineage>
</organism>
<gene>
    <name evidence="1" type="ORF">CTEN210_13224</name>
</gene>
<sequence>MYSRFDENHKNTSFSSTAEDEFASVKRRSESRFLQSGEAFFCPQPNEEPIVVNDSSNSSFAVQIHITSEDALCLLLRVSSVDETKSIESFSRTSKTDDFNMIPVARSYNSFPWERLAGAYQDLTKIENLY</sequence>
<name>A0AAD3HB89_9STRA</name>
<reference evidence="1 2" key="1">
    <citation type="journal article" date="2021" name="Sci. Rep.">
        <title>The genome of the diatom Chaetoceros tenuissimus carries an ancient integrated fragment of an extant virus.</title>
        <authorList>
            <person name="Hongo Y."/>
            <person name="Kimura K."/>
            <person name="Takaki Y."/>
            <person name="Yoshida Y."/>
            <person name="Baba S."/>
            <person name="Kobayashi G."/>
            <person name="Nagasaki K."/>
            <person name="Hano T."/>
            <person name="Tomaru Y."/>
        </authorList>
    </citation>
    <scope>NUCLEOTIDE SEQUENCE [LARGE SCALE GENOMIC DNA]</scope>
    <source>
        <strain evidence="1 2">NIES-3715</strain>
    </source>
</reference>
<dbReference type="Proteomes" id="UP001054902">
    <property type="component" value="Unassembled WGS sequence"/>
</dbReference>
<dbReference type="AlphaFoldDB" id="A0AAD3HB89"/>
<dbReference type="EMBL" id="BLLK01000056">
    <property type="protein sequence ID" value="GFH56748.1"/>
    <property type="molecule type" value="Genomic_DNA"/>
</dbReference>
<evidence type="ECO:0000313" key="2">
    <source>
        <dbReference type="Proteomes" id="UP001054902"/>
    </source>
</evidence>
<accession>A0AAD3HB89</accession>
<evidence type="ECO:0000313" key="1">
    <source>
        <dbReference type="EMBL" id="GFH56748.1"/>
    </source>
</evidence>